<feature type="transmembrane region" description="Helical" evidence="8">
    <location>
        <begin position="67"/>
        <end position="88"/>
    </location>
</feature>
<evidence type="ECO:0000256" key="7">
    <source>
        <dbReference type="ARBA" id="ARBA00023136"/>
    </source>
</evidence>
<keyword evidence="3" id="KW-1003">Cell membrane</keyword>
<evidence type="ECO:0000256" key="8">
    <source>
        <dbReference type="SAM" id="Phobius"/>
    </source>
</evidence>
<reference evidence="10 12" key="1">
    <citation type="submission" date="2019-07" db="EMBL/GenBank/DDBJ databases">
        <title>Genomes of sea-ice associated Colwellia species.</title>
        <authorList>
            <person name="Bowman J.P."/>
        </authorList>
    </citation>
    <scope>NUCLEOTIDE SEQUENCE [LARGE SCALE GENOMIC DNA]</scope>
    <source>
        <strain evidence="9 11">ACAM 607</strain>
        <strain evidence="10 12">IC036</strain>
    </source>
</reference>
<sequence>MNELDEKYQQQILFENDELTIKKSNLPSNGQQVIVGNDDWQESEDLSLIKQGYLNDDNPQQKTRPRWLWRVVGTVFAGVVIVETFTFFQQGFAQSPILAAMYGVLLFGLSVIVGSTAIREYSALRQFKRQQRTQAKAKNILATELASPRHLDAKALCESISANLPCDLMSEHEKSWQSLIKEEYSDEELLQLYSREVLSKVDEKALAEVAKFSTEAVVLVALSPIAIVDMMLMFWRNLRMIDKIAGLYGLKIGYWSRIKLIKQVFVNMAYAGASELVIDLGADLVGVELLGKLSARIAQGLGAGMLTSRLGIQTIKLCRPIPFEENTPKIAQVRKKILSQVKKLLIR</sequence>
<dbReference type="InterPro" id="IPR006507">
    <property type="entry name" value="UPF0283"/>
</dbReference>
<proteinExistence type="inferred from homology"/>
<dbReference type="Proteomes" id="UP000321917">
    <property type="component" value="Unassembled WGS sequence"/>
</dbReference>
<accession>A0A5C6QF77</accession>
<keyword evidence="6 8" id="KW-1133">Transmembrane helix</keyword>
<dbReference type="InterPro" id="IPR021147">
    <property type="entry name" value="DUF697"/>
</dbReference>
<evidence type="ECO:0000313" key="11">
    <source>
        <dbReference type="Proteomes" id="UP000321525"/>
    </source>
</evidence>
<evidence type="ECO:0000256" key="4">
    <source>
        <dbReference type="ARBA" id="ARBA00022519"/>
    </source>
</evidence>
<feature type="transmembrane region" description="Helical" evidence="8">
    <location>
        <begin position="100"/>
        <end position="118"/>
    </location>
</feature>
<evidence type="ECO:0000256" key="5">
    <source>
        <dbReference type="ARBA" id="ARBA00022692"/>
    </source>
</evidence>
<keyword evidence="11" id="KW-1185">Reference proteome</keyword>
<protein>
    <submittedName>
        <fullName evidence="10">TIGR01620 family protein</fullName>
    </submittedName>
</protein>
<gene>
    <name evidence="9" type="ORF">ESZ26_11900</name>
    <name evidence="10" type="ORF">ESZ27_09135</name>
</gene>
<evidence type="ECO:0000256" key="2">
    <source>
        <dbReference type="ARBA" id="ARBA00008255"/>
    </source>
</evidence>
<feature type="transmembrane region" description="Helical" evidence="8">
    <location>
        <begin position="216"/>
        <end position="235"/>
    </location>
</feature>
<dbReference type="RefSeq" id="WP_146799731.1">
    <property type="nucleotide sequence ID" value="NZ_VOLP01000014.1"/>
</dbReference>
<comment type="subcellular location">
    <subcellularLocation>
        <location evidence="1">Cell inner membrane</location>
        <topology evidence="1">Multi-pass membrane protein</topology>
    </subcellularLocation>
</comment>
<keyword evidence="4" id="KW-0997">Cell inner membrane</keyword>
<name>A0A5C6QF77_9GAMM</name>
<dbReference type="EMBL" id="VOLQ01000014">
    <property type="protein sequence ID" value="TWX67438.1"/>
    <property type="molecule type" value="Genomic_DNA"/>
</dbReference>
<evidence type="ECO:0000256" key="1">
    <source>
        <dbReference type="ARBA" id="ARBA00004429"/>
    </source>
</evidence>
<comment type="similarity">
    <text evidence="2">Belongs to the UPF0283 family.</text>
</comment>
<keyword evidence="5 8" id="KW-0812">Transmembrane</keyword>
<dbReference type="NCBIfam" id="TIGR01620">
    <property type="entry name" value="hyp_HI0043"/>
    <property type="match status" value="1"/>
</dbReference>
<dbReference type="Pfam" id="PF05128">
    <property type="entry name" value="DUF697"/>
    <property type="match status" value="1"/>
</dbReference>
<keyword evidence="7 8" id="KW-0472">Membrane</keyword>
<evidence type="ECO:0000313" key="10">
    <source>
        <dbReference type="EMBL" id="TWX67438.1"/>
    </source>
</evidence>
<dbReference type="PANTHER" id="PTHR39342">
    <property type="entry name" value="UPF0283 MEMBRANE PROTEIN YCJF"/>
    <property type="match status" value="1"/>
</dbReference>
<dbReference type="OrthoDB" id="958025at2"/>
<dbReference type="Proteomes" id="UP000321525">
    <property type="component" value="Unassembled WGS sequence"/>
</dbReference>
<evidence type="ECO:0000313" key="9">
    <source>
        <dbReference type="EMBL" id="TWX58386.1"/>
    </source>
</evidence>
<evidence type="ECO:0000256" key="3">
    <source>
        <dbReference type="ARBA" id="ARBA00022475"/>
    </source>
</evidence>
<dbReference type="AlphaFoldDB" id="A0A5C6QF77"/>
<dbReference type="PANTHER" id="PTHR39342:SF1">
    <property type="entry name" value="UPF0283 MEMBRANE PROTEIN YCJF"/>
    <property type="match status" value="1"/>
</dbReference>
<evidence type="ECO:0000313" key="12">
    <source>
        <dbReference type="Proteomes" id="UP000321917"/>
    </source>
</evidence>
<dbReference type="GO" id="GO:0005886">
    <property type="term" value="C:plasma membrane"/>
    <property type="evidence" value="ECO:0007669"/>
    <property type="project" value="UniProtKB-SubCell"/>
</dbReference>
<evidence type="ECO:0000256" key="6">
    <source>
        <dbReference type="ARBA" id="ARBA00022989"/>
    </source>
</evidence>
<organism evidence="10 12">
    <name type="scientific">Colwellia hornerae</name>
    <dbReference type="NCBI Taxonomy" id="89402"/>
    <lineage>
        <taxon>Bacteria</taxon>
        <taxon>Pseudomonadati</taxon>
        <taxon>Pseudomonadota</taxon>
        <taxon>Gammaproteobacteria</taxon>
        <taxon>Alteromonadales</taxon>
        <taxon>Colwelliaceae</taxon>
        <taxon>Colwellia</taxon>
    </lineage>
</organism>
<comment type="caution">
    <text evidence="10">The sequence shown here is derived from an EMBL/GenBank/DDBJ whole genome shotgun (WGS) entry which is preliminary data.</text>
</comment>
<dbReference type="EMBL" id="VOLR01000015">
    <property type="protein sequence ID" value="TWX58386.1"/>
    <property type="molecule type" value="Genomic_DNA"/>
</dbReference>